<dbReference type="InterPro" id="IPR045853">
    <property type="entry name" value="Pep_chain_release_fac_I_sf"/>
</dbReference>
<protein>
    <submittedName>
        <fullName evidence="4">Alternative ribosome rescue aminoacyl-tRNA hydrolase ArfB</fullName>
        <ecNumber evidence="4">3.1.1.29</ecNumber>
    </submittedName>
</protein>
<dbReference type="Proteomes" id="UP001486888">
    <property type="component" value="Chromosome"/>
</dbReference>
<evidence type="ECO:0000256" key="2">
    <source>
        <dbReference type="SAM" id="MobiDB-lite"/>
    </source>
</evidence>
<evidence type="ECO:0000256" key="1">
    <source>
        <dbReference type="ARBA" id="ARBA00010835"/>
    </source>
</evidence>
<dbReference type="GO" id="GO:0043022">
    <property type="term" value="F:ribosome binding"/>
    <property type="evidence" value="ECO:0007669"/>
    <property type="project" value="TreeGrafter"/>
</dbReference>
<name>A0AAU6WH46_9MICC</name>
<organism evidence="4 5">
    <name type="scientific">Glutamicibacter ectropisis</name>
    <dbReference type="NCBI Taxonomy" id="3046593"/>
    <lineage>
        <taxon>Bacteria</taxon>
        <taxon>Bacillati</taxon>
        <taxon>Actinomycetota</taxon>
        <taxon>Actinomycetes</taxon>
        <taxon>Micrococcales</taxon>
        <taxon>Micrococcaceae</taxon>
        <taxon>Glutamicibacter</taxon>
    </lineage>
</organism>
<dbReference type="GO" id="GO:0003747">
    <property type="term" value="F:translation release factor activity"/>
    <property type="evidence" value="ECO:0007669"/>
    <property type="project" value="InterPro"/>
</dbReference>
<keyword evidence="5" id="KW-1185">Reference proteome</keyword>
<dbReference type="SUPFAM" id="SSF75620">
    <property type="entry name" value="Release factor"/>
    <property type="match status" value="1"/>
</dbReference>
<dbReference type="Pfam" id="PF00472">
    <property type="entry name" value="RF-1"/>
    <property type="match status" value="1"/>
</dbReference>
<proteinExistence type="inferred from homology"/>
<evidence type="ECO:0000259" key="3">
    <source>
        <dbReference type="Pfam" id="PF00472"/>
    </source>
</evidence>
<dbReference type="PANTHER" id="PTHR47814">
    <property type="entry name" value="PEPTIDYL-TRNA HYDROLASE ARFB"/>
    <property type="match status" value="1"/>
</dbReference>
<feature type="domain" description="Prokaryotic-type class I peptide chain release factors" evidence="3">
    <location>
        <begin position="9"/>
        <end position="134"/>
    </location>
</feature>
<dbReference type="RefSeq" id="WP_334121683.1">
    <property type="nucleotide sequence ID" value="NZ_CP125942.1"/>
</dbReference>
<keyword evidence="4" id="KW-0378">Hydrolase</keyword>
<dbReference type="NCBIfam" id="NF006718">
    <property type="entry name" value="PRK09256.1"/>
    <property type="match status" value="1"/>
</dbReference>
<dbReference type="EC" id="3.1.1.29" evidence="4"/>
<dbReference type="GO" id="GO:0004045">
    <property type="term" value="F:peptidyl-tRNA hydrolase activity"/>
    <property type="evidence" value="ECO:0007669"/>
    <property type="project" value="UniProtKB-EC"/>
</dbReference>
<dbReference type="Gene3D" id="3.30.160.20">
    <property type="match status" value="1"/>
</dbReference>
<dbReference type="AlphaFoldDB" id="A0AAU6WH46"/>
<comment type="similarity">
    <text evidence="1">Belongs to the prokaryotic/mitochondrial release factor family.</text>
</comment>
<dbReference type="KEGG" id="gey:QMQ05_04605"/>
<evidence type="ECO:0000313" key="4">
    <source>
        <dbReference type="EMBL" id="XAO46814.1"/>
    </source>
</evidence>
<dbReference type="GO" id="GO:0072344">
    <property type="term" value="P:rescue of stalled ribosome"/>
    <property type="evidence" value="ECO:0007669"/>
    <property type="project" value="TreeGrafter"/>
</dbReference>
<reference evidence="4 5" key="1">
    <citation type="submission" date="2023-05" db="EMBL/GenBank/DDBJ databases">
        <title>Glutamicibacter sp. B1, complete genome.</title>
        <authorList>
            <person name="Long Y.H."/>
            <person name="Fang T."/>
            <person name="Li X.Y."/>
        </authorList>
    </citation>
    <scope>NUCLEOTIDE SEQUENCE [LARGE SCALE GENOMIC DNA]</scope>
    <source>
        <strain evidence="4 5">B1</strain>
    </source>
</reference>
<feature type="compositionally biased region" description="Basic residues" evidence="2">
    <location>
        <begin position="107"/>
        <end position="122"/>
    </location>
</feature>
<accession>A0AAU6WH46</accession>
<gene>
    <name evidence="4" type="primary">arfB</name>
    <name evidence="4" type="ORF">QMQ05_04605</name>
</gene>
<sequence>MDLHVNESLIIPSAELTWNFSRSAGPGGQHVNTSDSKAELSWPVSASRSLSAWQRQRLLEKLGSRLISGALVVRSSEERSQWRNRQLAMEKMVRLINQALAPDAPRRKATKPTKGSQRRRLNAKSNRSMTKELRRKPTRD</sequence>
<dbReference type="EMBL" id="CP125942">
    <property type="protein sequence ID" value="XAO46814.1"/>
    <property type="molecule type" value="Genomic_DNA"/>
</dbReference>
<feature type="region of interest" description="Disordered" evidence="2">
    <location>
        <begin position="98"/>
        <end position="140"/>
    </location>
</feature>
<dbReference type="PANTHER" id="PTHR47814:SF1">
    <property type="entry name" value="PEPTIDYL-TRNA HYDROLASE ARFB"/>
    <property type="match status" value="1"/>
</dbReference>
<evidence type="ECO:0000313" key="5">
    <source>
        <dbReference type="Proteomes" id="UP001486888"/>
    </source>
</evidence>
<dbReference type="InterPro" id="IPR000352">
    <property type="entry name" value="Pep_chain_release_fac_I"/>
</dbReference>